<dbReference type="Proteomes" id="UP000005436">
    <property type="component" value="Chromosome"/>
</dbReference>
<evidence type="ECO:0000313" key="1">
    <source>
        <dbReference type="EMBL" id="AEW21507.1"/>
    </source>
</evidence>
<protein>
    <submittedName>
        <fullName evidence="1">Uncharacterized protein</fullName>
    </submittedName>
</protein>
<gene>
    <name evidence="1" type="ordered locus">BFO_2704</name>
</gene>
<dbReference type="KEGG" id="tfo:BFO_2704"/>
<sequence>MKNGYQFRDFTRLPIGGKQVYILALFAHCEWFGQSHSKVNNFIQKMNIVYKFMTYR</sequence>
<dbReference type="EMBL" id="CP003191">
    <property type="protein sequence ID" value="AEW21507.1"/>
    <property type="molecule type" value="Genomic_DNA"/>
</dbReference>
<organism evidence="1 2">
    <name type="scientific">Tannerella forsythia (strain ATCC 43037 / JCM 10827 / CCUG 21028 A / KCTC 5666 / FDC 338)</name>
    <name type="common">Bacteroides forsythus</name>
    <dbReference type="NCBI Taxonomy" id="203275"/>
    <lineage>
        <taxon>Bacteria</taxon>
        <taxon>Pseudomonadati</taxon>
        <taxon>Bacteroidota</taxon>
        <taxon>Bacteroidia</taxon>
        <taxon>Bacteroidales</taxon>
        <taxon>Tannerellaceae</taxon>
        <taxon>Tannerella</taxon>
    </lineage>
</organism>
<reference evidence="2" key="1">
    <citation type="submission" date="2011-12" db="EMBL/GenBank/DDBJ databases">
        <title>Complete sequence of Tannerella forsythia ATCC 43037.</title>
        <authorList>
            <person name="Dewhirst F."/>
            <person name="Tanner A."/>
            <person name="Izard J."/>
            <person name="Brinkac L."/>
            <person name="Durkin A.S."/>
            <person name="Hostetler J."/>
            <person name="Shetty J."/>
            <person name="Torralba M."/>
            <person name="Gill S."/>
            <person name="Nelson K."/>
        </authorList>
    </citation>
    <scope>NUCLEOTIDE SEQUENCE [LARGE SCALE GENOMIC DNA]</scope>
    <source>
        <strain evidence="2">ATCC 43037 / JCM 10827 / CCUG 33226 / KCTC 5666 / FDC 338</strain>
    </source>
</reference>
<dbReference type="AlphaFoldDB" id="G8UMA8"/>
<proteinExistence type="predicted"/>
<accession>G8UMA8</accession>
<evidence type="ECO:0000313" key="2">
    <source>
        <dbReference type="Proteomes" id="UP000005436"/>
    </source>
</evidence>
<name>G8UMA8_TANFA</name>
<keyword evidence="2" id="KW-1185">Reference proteome</keyword>
<dbReference type="STRING" id="203275.BFO_2704"/>
<dbReference type="HOGENOM" id="CLU_3012768_0_0_10"/>